<dbReference type="RefSeq" id="WP_000950387.1">
    <property type="nucleotide sequence ID" value="NZ_AHNR02000040.1"/>
</dbReference>
<reference evidence="1 2" key="1">
    <citation type="submission" date="2012-10" db="EMBL/GenBank/DDBJ databases">
        <authorList>
            <person name="Harkins D.M."/>
            <person name="Durkin A.S."/>
            <person name="Brinkac L.M."/>
            <person name="Haft D.H."/>
            <person name="Selengut J.D."/>
            <person name="Sanka R."/>
            <person name="DePew J."/>
            <person name="Purushe J."/>
            <person name="Chanthongthip A."/>
            <person name="Lattana O."/>
            <person name="Phetsouvanh R."/>
            <person name="Newton P.N."/>
            <person name="Vinetz J.M."/>
            <person name="Sutton G.G."/>
            <person name="Nierman W.C."/>
            <person name="Fouts D.E."/>
        </authorList>
    </citation>
    <scope>NUCLEOTIDE SEQUENCE [LARGE SCALE GENOMIC DNA]</scope>
    <source>
        <strain evidence="1 2">UI 12758</strain>
    </source>
</reference>
<sequence length="66" mass="7882">MLSNAIEMKDKIVNELGFTGLREFARENDLTFQEVYETFYGNSIYQNVLLTLQKNGIRYEFPRRKQ</sequence>
<evidence type="ECO:0000313" key="2">
    <source>
        <dbReference type="Proteomes" id="UP000001340"/>
    </source>
</evidence>
<evidence type="ECO:0000313" key="1">
    <source>
        <dbReference type="EMBL" id="EKR54983.1"/>
    </source>
</evidence>
<organism evidence="1 2">
    <name type="scientific">Leptospira interrogans str. UI 12758</name>
    <dbReference type="NCBI Taxonomy" id="1049938"/>
    <lineage>
        <taxon>Bacteria</taxon>
        <taxon>Pseudomonadati</taxon>
        <taxon>Spirochaetota</taxon>
        <taxon>Spirochaetia</taxon>
        <taxon>Leptospirales</taxon>
        <taxon>Leptospiraceae</taxon>
        <taxon>Leptospira</taxon>
    </lineage>
</organism>
<dbReference type="Proteomes" id="UP000001340">
    <property type="component" value="Unassembled WGS sequence"/>
</dbReference>
<protein>
    <submittedName>
        <fullName evidence="1">Uncharacterized protein</fullName>
    </submittedName>
</protein>
<proteinExistence type="predicted"/>
<dbReference type="AlphaFoldDB" id="A0A0E2D4N9"/>
<dbReference type="EMBL" id="AHNR02000040">
    <property type="protein sequence ID" value="EKR54983.1"/>
    <property type="molecule type" value="Genomic_DNA"/>
</dbReference>
<gene>
    <name evidence="1" type="ORF">LEP1GSC105_3775</name>
</gene>
<accession>A0A0E2D4N9</accession>
<name>A0A0E2D4N9_LEPIR</name>
<comment type="caution">
    <text evidence="1">The sequence shown here is derived from an EMBL/GenBank/DDBJ whole genome shotgun (WGS) entry which is preliminary data.</text>
</comment>